<dbReference type="PANTHER" id="PTHR10209">
    <property type="entry name" value="OXIDOREDUCTASE, 2OG-FE II OXYGENASE FAMILY PROTEIN"/>
    <property type="match status" value="1"/>
</dbReference>
<organism evidence="5">
    <name type="scientific">Chromera velia CCMP2878</name>
    <dbReference type="NCBI Taxonomy" id="1169474"/>
    <lineage>
        <taxon>Eukaryota</taxon>
        <taxon>Sar</taxon>
        <taxon>Alveolata</taxon>
        <taxon>Colpodellida</taxon>
        <taxon>Chromeraceae</taxon>
        <taxon>Chromera</taxon>
    </lineage>
</organism>
<keyword evidence="1" id="KW-0479">Metal-binding</keyword>
<dbReference type="SUPFAM" id="SSF51197">
    <property type="entry name" value="Clavaminate synthase-like"/>
    <property type="match status" value="1"/>
</dbReference>
<dbReference type="PANTHER" id="PTHR10209:SF874">
    <property type="entry name" value="2-OXOGLUTARATE (2OG) AND FE(II)-DEPENDENT OXYGENASE SUPERFAMILY PROTEIN"/>
    <property type="match status" value="1"/>
</dbReference>
<accession>A0A0G4HHA0</accession>
<dbReference type="Gene3D" id="2.60.120.330">
    <property type="entry name" value="B-lactam Antibiotic, Isopenicillin N Synthase, Chain"/>
    <property type="match status" value="1"/>
</dbReference>
<dbReference type="EMBL" id="CDMZ01002651">
    <property type="protein sequence ID" value="CEM43287.1"/>
    <property type="molecule type" value="Genomic_DNA"/>
</dbReference>
<dbReference type="GO" id="GO:0016491">
    <property type="term" value="F:oxidoreductase activity"/>
    <property type="evidence" value="ECO:0007669"/>
    <property type="project" value="UniProtKB-KW"/>
</dbReference>
<name>A0A0G4HHA0_9ALVE</name>
<dbReference type="GO" id="GO:0046872">
    <property type="term" value="F:metal ion binding"/>
    <property type="evidence" value="ECO:0007669"/>
    <property type="project" value="UniProtKB-KW"/>
</dbReference>
<evidence type="ECO:0000256" key="1">
    <source>
        <dbReference type="ARBA" id="ARBA00022723"/>
    </source>
</evidence>
<proteinExistence type="predicted"/>
<evidence type="ECO:0000256" key="2">
    <source>
        <dbReference type="ARBA" id="ARBA00023002"/>
    </source>
</evidence>
<keyword evidence="3" id="KW-0408">Iron</keyword>
<feature type="domain" description="Non-haem dioxygenase N-terminal" evidence="4">
    <location>
        <begin position="15"/>
        <end position="98"/>
    </location>
</feature>
<evidence type="ECO:0000259" key="4">
    <source>
        <dbReference type="Pfam" id="PF14226"/>
    </source>
</evidence>
<evidence type="ECO:0000313" key="5">
    <source>
        <dbReference type="EMBL" id="CEM43287.1"/>
    </source>
</evidence>
<keyword evidence="2" id="KW-0560">Oxidoreductase</keyword>
<dbReference type="AlphaFoldDB" id="A0A0G4HHA0"/>
<sequence length="358" mass="40035">MLLTTAETDQSDIGIPVFDLEPFLKDPAACKKACKSMASELETKGVVIVKDPRVDHSENDTFMDMMEKYFEMSDEEKDKDVRADLFFQVGRTPKNTEKARVHCERIKNYPPDQAPLTECPPEADPKERWFHPIGERPAPGESKYKALNADAVIPEKFGRWKEVMDRWGNLILGTVQSVAQMAALGFDLDQNAFTDLMHKGAHLLAPTGSDMTKLDPSKAGQVFASFHYDLNFITIHGRSRFPGLFVWTRDGRKVLVKVPQGCLLLQAGKQFEWVTGGKVLAGFHEVVVVPETLKAIEERKKEGLSLWRISSTLFAAVNSDKKLEIFPPFKTEEAVAAYPPIDAGEQVQQELKAIGLAV</sequence>
<gene>
    <name evidence="5" type="ORF">Cvel_6786</name>
</gene>
<dbReference type="Pfam" id="PF14226">
    <property type="entry name" value="DIOX_N"/>
    <property type="match status" value="1"/>
</dbReference>
<dbReference type="VEuPathDB" id="CryptoDB:Cvel_6786"/>
<protein>
    <recommendedName>
        <fullName evidence="4">Non-haem dioxygenase N-terminal domain-containing protein</fullName>
    </recommendedName>
</protein>
<dbReference type="InterPro" id="IPR026992">
    <property type="entry name" value="DIOX_N"/>
</dbReference>
<dbReference type="InterPro" id="IPR027443">
    <property type="entry name" value="IPNS-like_sf"/>
</dbReference>
<evidence type="ECO:0000256" key="3">
    <source>
        <dbReference type="ARBA" id="ARBA00023004"/>
    </source>
</evidence>
<reference evidence="5" key="1">
    <citation type="submission" date="2014-11" db="EMBL/GenBank/DDBJ databases">
        <authorList>
            <person name="Otto D Thomas"/>
            <person name="Naeem Raeece"/>
        </authorList>
    </citation>
    <scope>NUCLEOTIDE SEQUENCE</scope>
</reference>